<protein>
    <recommendedName>
        <fullName evidence="5">BLISTER</fullName>
    </recommendedName>
</protein>
<dbReference type="Proteomes" id="UP000594263">
    <property type="component" value="Unplaced"/>
</dbReference>
<feature type="compositionally biased region" description="Polar residues" evidence="2">
    <location>
        <begin position="42"/>
        <end position="65"/>
    </location>
</feature>
<dbReference type="InterPro" id="IPR044194">
    <property type="entry name" value="BLISTER"/>
</dbReference>
<feature type="compositionally biased region" description="Polar residues" evidence="2">
    <location>
        <begin position="207"/>
        <end position="225"/>
    </location>
</feature>
<feature type="region of interest" description="Disordered" evidence="2">
    <location>
        <begin position="266"/>
        <end position="301"/>
    </location>
</feature>
<evidence type="ECO:0000256" key="1">
    <source>
        <dbReference type="SAM" id="Coils"/>
    </source>
</evidence>
<feature type="coiled-coil region" evidence="1">
    <location>
        <begin position="629"/>
        <end position="684"/>
    </location>
</feature>
<feature type="compositionally biased region" description="Basic and acidic residues" evidence="2">
    <location>
        <begin position="146"/>
        <end position="163"/>
    </location>
</feature>
<organism evidence="3 4">
    <name type="scientific">Kalanchoe fedtschenkoi</name>
    <name type="common">Lavender scallops</name>
    <name type="synonym">South American air plant</name>
    <dbReference type="NCBI Taxonomy" id="63787"/>
    <lineage>
        <taxon>Eukaryota</taxon>
        <taxon>Viridiplantae</taxon>
        <taxon>Streptophyta</taxon>
        <taxon>Embryophyta</taxon>
        <taxon>Tracheophyta</taxon>
        <taxon>Spermatophyta</taxon>
        <taxon>Magnoliopsida</taxon>
        <taxon>eudicotyledons</taxon>
        <taxon>Gunneridae</taxon>
        <taxon>Pentapetalae</taxon>
        <taxon>Saxifragales</taxon>
        <taxon>Crassulaceae</taxon>
        <taxon>Kalanchoe</taxon>
    </lineage>
</organism>
<feature type="compositionally biased region" description="Basic and acidic residues" evidence="2">
    <location>
        <begin position="32"/>
        <end position="41"/>
    </location>
</feature>
<dbReference type="Gramene" id="Kaladp0081s0089.1.v1.1">
    <property type="protein sequence ID" value="Kaladp0081s0089.1.v1.1"/>
    <property type="gene ID" value="Kaladp0081s0089.v1.1"/>
</dbReference>
<dbReference type="EnsemblPlants" id="Kaladp0081s0089.1.v1.1">
    <property type="protein sequence ID" value="Kaladp0081s0089.1.v1.1"/>
    <property type="gene ID" value="Kaladp0081s0089.v1.1"/>
</dbReference>
<evidence type="ECO:0000313" key="4">
    <source>
        <dbReference type="Proteomes" id="UP000594263"/>
    </source>
</evidence>
<evidence type="ECO:0008006" key="5">
    <source>
        <dbReference type="Google" id="ProtNLM"/>
    </source>
</evidence>
<feature type="compositionally biased region" description="Polar residues" evidence="2">
    <location>
        <begin position="166"/>
        <end position="184"/>
    </location>
</feature>
<feature type="region of interest" description="Disordered" evidence="2">
    <location>
        <begin position="32"/>
        <end position="230"/>
    </location>
</feature>
<sequence length="739" mass="80824">MASAQVLPNAAASTARKQELLAAGKRRLEEFRRKKALEKGKNSASTCQSRDANDNQLAQTAQVQPADSDEAGPSSIADGTADESLAANSSGSEAIDPVQVNDQGSSNGLESVPPLPFNNGSPYSTAVKFHTTDQEPKLNEAWSYNPKEDFKVTEKDKEIHEEPSISDVQQRGHTTSESSYYHQSASHKKSISSGEIDIHSGFRFSHPDSSQSFMTNVSPVGSGSSIGEGKLDSSFSFVPTPYSAPSATSEPLHSNFKHNRSVLDHELTDSAKTQSTSRRSRPSFLDTIKVSSPTPFPSSVEIKKTNTNVYNTPASSDLSNESKLEEALESYSSASTETAFGKSPGFSNSANNGSYQFNGLSNGNWREHESTFHSVKQTDDFSALEQHIEDLTQEKFSLQKAVEASRALAESLAAENSALTDSYNQQGSVASQLKFEMEKLQEEIRGQSAELEAIKHEYHDALLECNAADERAKLLASEVISLEEKALRLRSNELKLERQLDTSHSEVSSLKKKISILERERQDLHASIAAFQEEKKLLQGKLRKSSASGSPNVNSGPSNKKNASTSTDDLVYEGRADADGTVDSADTFIGRTESSSEINGLISSLTPENSEVNLQVGYVSIPADQMGVIQNINALLSELALEKEELIRILKAESLECSKFKELNKELSKRLEFQTQRLELLTAQRMAGENVSTRQSDFPSTENPIIYADEGDEVVERVLDWIMKLFPGGPSKRRTSKLV</sequence>
<keyword evidence="1" id="KW-0175">Coiled coil</keyword>
<feature type="coiled-coil region" evidence="1">
    <location>
        <begin position="430"/>
        <end position="534"/>
    </location>
</feature>
<dbReference type="PANTHER" id="PTHR47490:SF2">
    <property type="entry name" value="PROTEIN BLISTER"/>
    <property type="match status" value="1"/>
</dbReference>
<accession>A0A7N0UQP6</accession>
<keyword evidence="4" id="KW-1185">Reference proteome</keyword>
<evidence type="ECO:0000313" key="3">
    <source>
        <dbReference type="EnsemblPlants" id="Kaladp0081s0089.1.v1.1"/>
    </source>
</evidence>
<dbReference type="AlphaFoldDB" id="A0A7N0UQP6"/>
<proteinExistence type="predicted"/>
<dbReference type="PANTHER" id="PTHR47490">
    <property type="entry name" value="PROTEIN BLISTER"/>
    <property type="match status" value="1"/>
</dbReference>
<feature type="compositionally biased region" description="Polar residues" evidence="2">
    <location>
        <begin position="100"/>
        <end position="109"/>
    </location>
</feature>
<feature type="compositionally biased region" description="Low complexity" evidence="2">
    <location>
        <begin position="545"/>
        <end position="562"/>
    </location>
</feature>
<dbReference type="GO" id="GO:0040008">
    <property type="term" value="P:regulation of growth"/>
    <property type="evidence" value="ECO:0007669"/>
    <property type="project" value="InterPro"/>
</dbReference>
<name>A0A7N0UQP6_KALFE</name>
<evidence type="ECO:0000256" key="2">
    <source>
        <dbReference type="SAM" id="MobiDB-lite"/>
    </source>
</evidence>
<feature type="region of interest" description="Disordered" evidence="2">
    <location>
        <begin position="541"/>
        <end position="566"/>
    </location>
</feature>
<reference evidence="3" key="1">
    <citation type="submission" date="2021-01" db="UniProtKB">
        <authorList>
            <consortium name="EnsemblPlants"/>
        </authorList>
    </citation>
    <scope>IDENTIFICATION</scope>
</reference>